<proteinExistence type="predicted"/>
<dbReference type="Proteomes" id="UP000183649">
    <property type="component" value="Unassembled WGS sequence"/>
</dbReference>
<dbReference type="InterPro" id="IPR011690">
    <property type="entry name" value="P_starv_induced_PsiF"/>
</dbReference>
<dbReference type="AlphaFoldDB" id="A0A0K6HR43"/>
<sequence>MHNEKARAGYSAAQTEPRFGPFLPAVASAGLLKNHEAKVQCEKQAKEQKLKGHDRSEFIKSCEAKVEAAAPASTTETKMESKKDEAQHANSGSGMAAAVGGGAG</sequence>
<name>A0A0K6HR43_9BURK</name>
<feature type="compositionally biased region" description="Low complexity" evidence="1">
    <location>
        <begin position="89"/>
        <end position="98"/>
    </location>
</feature>
<feature type="compositionally biased region" description="Basic and acidic residues" evidence="1">
    <location>
        <begin position="77"/>
        <end position="87"/>
    </location>
</feature>
<evidence type="ECO:0000313" key="2">
    <source>
        <dbReference type="EMBL" id="CUA93390.1"/>
    </source>
</evidence>
<dbReference type="STRING" id="339866.GCA_001418255_00209"/>
<keyword evidence="3" id="KW-1185">Reference proteome</keyword>
<feature type="region of interest" description="Disordered" evidence="1">
    <location>
        <begin position="66"/>
        <end position="104"/>
    </location>
</feature>
<gene>
    <name evidence="2" type="ORF">Ga0061069_101211</name>
</gene>
<organism evidence="2 3">
    <name type="scientific">Thiomonas bhubaneswarensis</name>
    <dbReference type="NCBI Taxonomy" id="339866"/>
    <lineage>
        <taxon>Bacteria</taxon>
        <taxon>Pseudomonadati</taxon>
        <taxon>Pseudomonadota</taxon>
        <taxon>Betaproteobacteria</taxon>
        <taxon>Burkholderiales</taxon>
        <taxon>Thiomonas</taxon>
    </lineage>
</organism>
<protein>
    <submittedName>
        <fullName evidence="2">PsiF repeat</fullName>
    </submittedName>
</protein>
<evidence type="ECO:0000256" key="1">
    <source>
        <dbReference type="SAM" id="MobiDB-lite"/>
    </source>
</evidence>
<reference evidence="3" key="1">
    <citation type="submission" date="2015-08" db="EMBL/GenBank/DDBJ databases">
        <authorList>
            <person name="Varghese N."/>
        </authorList>
    </citation>
    <scope>NUCLEOTIDE SEQUENCE [LARGE SCALE GENOMIC DNA]</scope>
    <source>
        <strain evidence="3">DSM 18181</strain>
    </source>
</reference>
<dbReference type="Pfam" id="PF07769">
    <property type="entry name" value="PsiF_repeat"/>
    <property type="match status" value="1"/>
</dbReference>
<evidence type="ECO:0000313" key="3">
    <source>
        <dbReference type="Proteomes" id="UP000183649"/>
    </source>
</evidence>
<accession>A0A0K6HR43</accession>
<dbReference type="EMBL" id="CYHF01000001">
    <property type="protein sequence ID" value="CUA93390.1"/>
    <property type="molecule type" value="Genomic_DNA"/>
</dbReference>